<keyword evidence="1" id="KW-0812">Transmembrane</keyword>
<reference evidence="3 4" key="1">
    <citation type="submission" date="2018-05" db="EMBL/GenBank/DDBJ databases">
        <title>Complete genome sequence of Megasphaera sp. AJH120T, isolated from the ceca of a chicken.</title>
        <authorList>
            <person name="Maki J."/>
            <person name="Looft T."/>
        </authorList>
    </citation>
    <scope>NUCLEOTIDE SEQUENCE [LARGE SCALE GENOMIC DNA]</scope>
    <source>
        <strain evidence="3 4">AJH120</strain>
    </source>
</reference>
<dbReference type="AlphaFoldDB" id="A0A346B175"/>
<accession>A0A346B175</accession>
<organism evidence="3 4">
    <name type="scientific">Megasphaera stantonii</name>
    <dbReference type="NCBI Taxonomy" id="2144175"/>
    <lineage>
        <taxon>Bacteria</taxon>
        <taxon>Bacillati</taxon>
        <taxon>Bacillota</taxon>
        <taxon>Negativicutes</taxon>
        <taxon>Veillonellales</taxon>
        <taxon>Veillonellaceae</taxon>
        <taxon>Megasphaera</taxon>
    </lineage>
</organism>
<dbReference type="EMBL" id="CP029462">
    <property type="protein sequence ID" value="AXL21868.1"/>
    <property type="molecule type" value="Genomic_DNA"/>
</dbReference>
<evidence type="ECO:0000259" key="2">
    <source>
        <dbReference type="Pfam" id="PF20155"/>
    </source>
</evidence>
<evidence type="ECO:0000313" key="3">
    <source>
        <dbReference type="EMBL" id="AXL21868.1"/>
    </source>
</evidence>
<dbReference type="KEGG" id="meg:DKB62_10000"/>
<evidence type="ECO:0000256" key="1">
    <source>
        <dbReference type="SAM" id="Phobius"/>
    </source>
</evidence>
<keyword evidence="1" id="KW-0472">Membrane</keyword>
<dbReference type="Proteomes" id="UP000254337">
    <property type="component" value="Chromosome"/>
</dbReference>
<gene>
    <name evidence="3" type="ORF">DKB62_10000</name>
</gene>
<dbReference type="Pfam" id="PF20155">
    <property type="entry name" value="TMP_3"/>
    <property type="match status" value="1"/>
</dbReference>
<proteinExistence type="predicted"/>
<protein>
    <recommendedName>
        <fullName evidence="2">Tape measure protein N-terminal domain-containing protein</fullName>
    </recommendedName>
</protein>
<sequence>MAASAVRELLIRISYELNRGSQHRAEAAINGTKANMRRMAQSATFAGDSLSRAFLRAGPASQMAARAVNNVNYALARLRRNSNVNLNLKGFSQGLGTVNNQASALIGKFNLLATAIAGAFATSAIIDTADEMMNLDGRLRTLYDDERERAAVENQLYTMSQKNRQGLSDIGDLYFKVASSVEQYGMGAAEAARLTDIVSKSLTVGGASAEQASATILQLGQALGSGQLQGDELSSLRENAFTLMQQMSKSLGVTVGDLKEMGAQGELTSEVVINAILASGDAIDAQFKKMPTTIGQAMKKSSNLWRRFVWYIENRSKVFSQLGQQISDVVDKGDALLTIMSGPIEGRTPEETARNKIEYEQTVAENPALAQVAAGLNKIVEALGIAGQYINDIFTPAIDAIKEHWEPIMQAFEPGLQMLKQGVDEWKEAFETLKPVLQGIATILGYALVGAITSLFTIGSRVFRDLGDLINTVASAVRTLYDWLSAVVNKVLEFIGLKAQFDAAGSAAESFSRQIISTNIHQDNQYNLTDSSQLGDAVQSAYDGLPGFMPGF</sequence>
<feature type="domain" description="Tape measure protein N-terminal" evidence="2">
    <location>
        <begin position="124"/>
        <end position="309"/>
    </location>
</feature>
<feature type="transmembrane region" description="Helical" evidence="1">
    <location>
        <begin position="436"/>
        <end position="458"/>
    </location>
</feature>
<name>A0A346B175_9FIRM</name>
<dbReference type="InterPro" id="IPR013491">
    <property type="entry name" value="Tape_meas_N"/>
</dbReference>
<dbReference type="RefSeq" id="WP_107196320.1">
    <property type="nucleotide sequence ID" value="NZ_CP029462.1"/>
</dbReference>
<keyword evidence="4" id="KW-1185">Reference proteome</keyword>
<dbReference type="NCBIfam" id="TIGR02675">
    <property type="entry name" value="tape_meas_nterm"/>
    <property type="match status" value="1"/>
</dbReference>
<evidence type="ECO:0000313" key="4">
    <source>
        <dbReference type="Proteomes" id="UP000254337"/>
    </source>
</evidence>
<keyword evidence="1" id="KW-1133">Transmembrane helix</keyword>
<dbReference type="OrthoDB" id="1677957at2"/>